<protein>
    <recommendedName>
        <fullName evidence="1">RNase H type-1 domain-containing protein</fullName>
    </recommendedName>
</protein>
<gene>
    <name evidence="2" type="ORF">RCOM_0413840</name>
</gene>
<evidence type="ECO:0000313" key="3">
    <source>
        <dbReference type="Proteomes" id="UP000008311"/>
    </source>
</evidence>
<evidence type="ECO:0000313" key="2">
    <source>
        <dbReference type="EMBL" id="EEF30050.1"/>
    </source>
</evidence>
<dbReference type="InterPro" id="IPR002156">
    <property type="entry name" value="RNaseH_domain"/>
</dbReference>
<sequence>ATLYRDGTVGFSFIVRDDLGQVLLAGAKRVSMSVSVTVAEALALWWAMEGTVDSGQILWHMLSSLCSTCGHGAYLA</sequence>
<dbReference type="Proteomes" id="UP000008311">
    <property type="component" value="Unassembled WGS sequence"/>
</dbReference>
<organism evidence="2 3">
    <name type="scientific">Ricinus communis</name>
    <name type="common">Castor bean</name>
    <dbReference type="NCBI Taxonomy" id="3988"/>
    <lineage>
        <taxon>Eukaryota</taxon>
        <taxon>Viridiplantae</taxon>
        <taxon>Streptophyta</taxon>
        <taxon>Embryophyta</taxon>
        <taxon>Tracheophyta</taxon>
        <taxon>Spermatophyta</taxon>
        <taxon>Magnoliopsida</taxon>
        <taxon>eudicotyledons</taxon>
        <taxon>Gunneridae</taxon>
        <taxon>Pentapetalae</taxon>
        <taxon>rosids</taxon>
        <taxon>fabids</taxon>
        <taxon>Malpighiales</taxon>
        <taxon>Euphorbiaceae</taxon>
        <taxon>Acalyphoideae</taxon>
        <taxon>Acalypheae</taxon>
        <taxon>Ricinus</taxon>
    </lineage>
</organism>
<accession>B9T279</accession>
<dbReference type="GO" id="GO:0004523">
    <property type="term" value="F:RNA-DNA hybrid ribonuclease activity"/>
    <property type="evidence" value="ECO:0007669"/>
    <property type="project" value="InterPro"/>
</dbReference>
<dbReference type="EMBL" id="EQ974371">
    <property type="protein sequence ID" value="EEF30050.1"/>
    <property type="molecule type" value="Genomic_DNA"/>
</dbReference>
<dbReference type="InParanoid" id="B9T279"/>
<reference evidence="3" key="1">
    <citation type="journal article" date="2010" name="Nat. Biotechnol.">
        <title>Draft genome sequence of the oilseed species Ricinus communis.</title>
        <authorList>
            <person name="Chan A.P."/>
            <person name="Crabtree J."/>
            <person name="Zhao Q."/>
            <person name="Lorenzi H."/>
            <person name="Orvis J."/>
            <person name="Puiu D."/>
            <person name="Melake-Berhan A."/>
            <person name="Jones K.M."/>
            <person name="Redman J."/>
            <person name="Chen G."/>
            <person name="Cahoon E.B."/>
            <person name="Gedil M."/>
            <person name="Stanke M."/>
            <person name="Haas B.J."/>
            <person name="Wortman J.R."/>
            <person name="Fraser-Liggett C.M."/>
            <person name="Ravel J."/>
            <person name="Rabinowicz P.D."/>
        </authorList>
    </citation>
    <scope>NUCLEOTIDE SEQUENCE [LARGE SCALE GENOMIC DNA]</scope>
    <source>
        <strain evidence="3">cv. Hale</strain>
    </source>
</reference>
<keyword evidence="3" id="KW-1185">Reference proteome</keyword>
<dbReference type="AlphaFoldDB" id="B9T279"/>
<dbReference type="GO" id="GO:0003676">
    <property type="term" value="F:nucleic acid binding"/>
    <property type="evidence" value="ECO:0007669"/>
    <property type="project" value="InterPro"/>
</dbReference>
<proteinExistence type="predicted"/>
<evidence type="ECO:0000259" key="1">
    <source>
        <dbReference type="Pfam" id="PF13456"/>
    </source>
</evidence>
<name>B9T279_RICCO</name>
<feature type="non-terminal residue" evidence="2">
    <location>
        <position position="1"/>
    </location>
</feature>
<dbReference type="Pfam" id="PF13456">
    <property type="entry name" value="RVT_3"/>
    <property type="match status" value="1"/>
</dbReference>
<feature type="domain" description="RNase H type-1" evidence="1">
    <location>
        <begin position="5"/>
        <end position="54"/>
    </location>
</feature>